<keyword evidence="5" id="KW-0010">Activator</keyword>
<feature type="non-terminal residue" evidence="11">
    <location>
        <position position="1"/>
    </location>
</feature>
<dbReference type="Pfam" id="PF00847">
    <property type="entry name" value="AP2"/>
    <property type="match status" value="1"/>
</dbReference>
<dbReference type="InterPro" id="IPR036955">
    <property type="entry name" value="AP2/ERF_dom_sf"/>
</dbReference>
<evidence type="ECO:0000256" key="9">
    <source>
        <dbReference type="SAM" id="MobiDB-lite"/>
    </source>
</evidence>
<dbReference type="EMBL" id="GDJX01011981">
    <property type="protein sequence ID" value="JAT55955.1"/>
    <property type="molecule type" value="Transcribed_RNA"/>
</dbReference>
<dbReference type="Gene3D" id="3.30.730.10">
    <property type="entry name" value="AP2/ERF domain"/>
    <property type="match status" value="1"/>
</dbReference>
<sequence length="215" mass="22868">SSPGEKRGRRKAAEPGRFLGVRRRPWGRYAAEIRDPTTKERHWLGTFDTAEEAALAYDRAAYKLRGDFARLNFPNLRGSLGLHPCDSGSGAGDDGSPLASAVDAKLQAICESLAAGNQPPSRQVRGGATGSPVKAESSSSAAESQEEVFLGSAAAGSNSESPVITSPESSDSSSESSPVSDMGSLDFTEPAWDESENFVLRKYPSWDIDWDAILS</sequence>
<dbReference type="CDD" id="cd00018">
    <property type="entry name" value="AP2"/>
    <property type="match status" value="1"/>
</dbReference>
<feature type="region of interest" description="Disordered" evidence="9">
    <location>
        <begin position="114"/>
        <end position="188"/>
    </location>
</feature>
<dbReference type="PROSITE" id="PS51032">
    <property type="entry name" value="AP2_ERF"/>
    <property type="match status" value="1"/>
</dbReference>
<accession>A0A1D1YMW0</accession>
<dbReference type="GO" id="GO:0009873">
    <property type="term" value="P:ethylene-activated signaling pathway"/>
    <property type="evidence" value="ECO:0007669"/>
    <property type="project" value="UniProtKB-KW"/>
</dbReference>
<evidence type="ECO:0000256" key="4">
    <source>
        <dbReference type="ARBA" id="ARBA00023125"/>
    </source>
</evidence>
<evidence type="ECO:0000256" key="5">
    <source>
        <dbReference type="ARBA" id="ARBA00023159"/>
    </source>
</evidence>
<keyword evidence="2" id="KW-0936">Ethylene signaling pathway</keyword>
<feature type="compositionally biased region" description="Polar residues" evidence="9">
    <location>
        <begin position="155"/>
        <end position="164"/>
    </location>
</feature>
<evidence type="ECO:0000256" key="2">
    <source>
        <dbReference type="ARBA" id="ARBA00022745"/>
    </source>
</evidence>
<keyword evidence="7" id="KW-0539">Nucleus</keyword>
<evidence type="ECO:0000313" key="11">
    <source>
        <dbReference type="EMBL" id="JAT55955.1"/>
    </source>
</evidence>
<reference evidence="11" key="1">
    <citation type="submission" date="2015-07" db="EMBL/GenBank/DDBJ databases">
        <title>Transcriptome Assembly of Anthurium amnicola.</title>
        <authorList>
            <person name="Suzuki J."/>
        </authorList>
    </citation>
    <scope>NUCLEOTIDE SEQUENCE</scope>
</reference>
<dbReference type="SUPFAM" id="SSF54171">
    <property type="entry name" value="DNA-binding domain"/>
    <property type="match status" value="1"/>
</dbReference>
<comment type="subcellular location">
    <subcellularLocation>
        <location evidence="1">Nucleus</location>
    </subcellularLocation>
</comment>
<name>A0A1D1YMW0_9ARAE</name>
<dbReference type="AlphaFoldDB" id="A0A1D1YMW0"/>
<keyword evidence="4" id="KW-0238">DNA-binding</keyword>
<dbReference type="InterPro" id="IPR016177">
    <property type="entry name" value="DNA-bd_dom_sf"/>
</dbReference>
<dbReference type="PANTHER" id="PTHR31657:SF87">
    <property type="entry name" value="ETHYLENE-RESPONSIVE TRANSCRIPTION FACTOR RAP2-13"/>
    <property type="match status" value="1"/>
</dbReference>
<dbReference type="PANTHER" id="PTHR31657">
    <property type="entry name" value="ETHYLENE-RESPONSIVE TRANSCRIPTION FACTOR ERF061"/>
    <property type="match status" value="1"/>
</dbReference>
<dbReference type="GO" id="GO:0005634">
    <property type="term" value="C:nucleus"/>
    <property type="evidence" value="ECO:0007669"/>
    <property type="project" value="UniProtKB-SubCell"/>
</dbReference>
<dbReference type="GO" id="GO:0000976">
    <property type="term" value="F:transcription cis-regulatory region binding"/>
    <property type="evidence" value="ECO:0007669"/>
    <property type="project" value="UniProtKB-ARBA"/>
</dbReference>
<proteinExistence type="inferred from homology"/>
<organism evidence="11">
    <name type="scientific">Anthurium amnicola</name>
    <dbReference type="NCBI Taxonomy" id="1678845"/>
    <lineage>
        <taxon>Eukaryota</taxon>
        <taxon>Viridiplantae</taxon>
        <taxon>Streptophyta</taxon>
        <taxon>Embryophyta</taxon>
        <taxon>Tracheophyta</taxon>
        <taxon>Spermatophyta</taxon>
        <taxon>Magnoliopsida</taxon>
        <taxon>Liliopsida</taxon>
        <taxon>Araceae</taxon>
        <taxon>Pothoideae</taxon>
        <taxon>Potheae</taxon>
        <taxon>Anthurium</taxon>
    </lineage>
</organism>
<dbReference type="GO" id="GO:0003700">
    <property type="term" value="F:DNA-binding transcription factor activity"/>
    <property type="evidence" value="ECO:0007669"/>
    <property type="project" value="InterPro"/>
</dbReference>
<evidence type="ECO:0000256" key="3">
    <source>
        <dbReference type="ARBA" id="ARBA00023015"/>
    </source>
</evidence>
<dbReference type="PRINTS" id="PR00367">
    <property type="entry name" value="ETHRSPELEMNT"/>
</dbReference>
<keyword evidence="3" id="KW-0805">Transcription regulation</keyword>
<dbReference type="InterPro" id="IPR051758">
    <property type="entry name" value="ERF/AP2-like"/>
</dbReference>
<comment type="similarity">
    <text evidence="8">Belongs to the AP2/ERF transcription factor family. ERF subfamily.</text>
</comment>
<feature type="domain" description="AP2/ERF" evidence="10">
    <location>
        <begin position="17"/>
        <end position="74"/>
    </location>
</feature>
<evidence type="ECO:0000256" key="7">
    <source>
        <dbReference type="ARBA" id="ARBA00023242"/>
    </source>
</evidence>
<evidence type="ECO:0000259" key="10">
    <source>
        <dbReference type="PROSITE" id="PS51032"/>
    </source>
</evidence>
<feature type="compositionally biased region" description="Low complexity" evidence="9">
    <location>
        <begin position="166"/>
        <end position="181"/>
    </location>
</feature>
<keyword evidence="6" id="KW-0804">Transcription</keyword>
<dbReference type="FunFam" id="3.30.730.10:FF:000001">
    <property type="entry name" value="Ethylene-responsive transcription factor 2"/>
    <property type="match status" value="1"/>
</dbReference>
<evidence type="ECO:0000256" key="6">
    <source>
        <dbReference type="ARBA" id="ARBA00023163"/>
    </source>
</evidence>
<dbReference type="SMART" id="SM00380">
    <property type="entry name" value="AP2"/>
    <property type="match status" value="1"/>
</dbReference>
<evidence type="ECO:0000256" key="1">
    <source>
        <dbReference type="ARBA" id="ARBA00004123"/>
    </source>
</evidence>
<dbReference type="InterPro" id="IPR001471">
    <property type="entry name" value="AP2/ERF_dom"/>
</dbReference>
<evidence type="ECO:0000256" key="8">
    <source>
        <dbReference type="ARBA" id="ARBA00024343"/>
    </source>
</evidence>
<protein>
    <submittedName>
        <fullName evidence="11">Ethylene-responsive transcription factor RAP2-4</fullName>
    </submittedName>
</protein>
<gene>
    <name evidence="11" type="primary">RAP2-4_1</name>
    <name evidence="11" type="ORF">g.52513</name>
</gene>